<dbReference type="PANTHER" id="PTHR30469:SF15">
    <property type="entry name" value="HLYD FAMILY OF SECRETION PROTEINS"/>
    <property type="match status" value="1"/>
</dbReference>
<dbReference type="EMBL" id="PYGD01000001">
    <property type="protein sequence ID" value="PSK94903.1"/>
    <property type="molecule type" value="Genomic_DNA"/>
</dbReference>
<feature type="domain" description="CusB-like beta-barrel" evidence="3">
    <location>
        <begin position="203"/>
        <end position="277"/>
    </location>
</feature>
<comment type="similarity">
    <text evidence="1">Belongs to the membrane fusion protein (MFP) (TC 8.A.1) family.</text>
</comment>
<dbReference type="InterPro" id="IPR006143">
    <property type="entry name" value="RND_pump_MFP"/>
</dbReference>
<dbReference type="InterPro" id="IPR058637">
    <property type="entry name" value="YknX-like_C"/>
</dbReference>
<dbReference type="Proteomes" id="UP000240572">
    <property type="component" value="Unassembled WGS sequence"/>
</dbReference>
<evidence type="ECO:0000313" key="6">
    <source>
        <dbReference type="Proteomes" id="UP000240572"/>
    </source>
</evidence>
<dbReference type="InterPro" id="IPR058792">
    <property type="entry name" value="Beta-barrel_RND_2"/>
</dbReference>
<dbReference type="GO" id="GO:1990281">
    <property type="term" value="C:efflux pump complex"/>
    <property type="evidence" value="ECO:0007669"/>
    <property type="project" value="TreeGrafter"/>
</dbReference>
<dbReference type="RefSeq" id="WP_106521585.1">
    <property type="nucleotide sequence ID" value="NZ_PYGD01000001.1"/>
</dbReference>
<keyword evidence="6" id="KW-1185">Reference proteome</keyword>
<feature type="domain" description="Multidrug resistance protein MdtA-like barrel-sandwich hybrid" evidence="2">
    <location>
        <begin position="70"/>
        <end position="196"/>
    </location>
</feature>
<evidence type="ECO:0000313" key="5">
    <source>
        <dbReference type="EMBL" id="PSK94903.1"/>
    </source>
</evidence>
<dbReference type="Pfam" id="PF25954">
    <property type="entry name" value="Beta-barrel_RND_2"/>
    <property type="match status" value="1"/>
</dbReference>
<reference evidence="5 6" key="1">
    <citation type="submission" date="2018-03" db="EMBL/GenBank/DDBJ databases">
        <title>Genomic Encyclopedia of Type Strains, Phase III (KMG-III): the genomes of soil and plant-associated and newly described type strains.</title>
        <authorList>
            <person name="Whitman W."/>
        </authorList>
    </citation>
    <scope>NUCLEOTIDE SEQUENCE [LARGE SCALE GENOMIC DNA]</scope>
    <source>
        <strain evidence="5 6">CGMCC 1.12700</strain>
    </source>
</reference>
<dbReference type="NCBIfam" id="TIGR01730">
    <property type="entry name" value="RND_mfp"/>
    <property type="match status" value="1"/>
</dbReference>
<comment type="caution">
    <text evidence="5">The sequence shown here is derived from an EMBL/GenBank/DDBJ whole genome shotgun (WGS) entry which is preliminary data.</text>
</comment>
<name>A0A2P8DCF6_9BACT</name>
<dbReference type="OrthoDB" id="9806939at2"/>
<sequence>MKKRIIIIGVIVLLIAAIGIKLAANKKNIDDKKKPTLTSNVSIPVNTVIVGLLDANNQLVKTGNLVPFKEADIMAISSGKLVSVNFNLGSMVSQGGVVAQVDNRMLQLNLEQARLAKDKSDKDYKRYKTLLEGEAATEVNYQDAKLNSENAGNQIELLQKQMADNNIKSPVSGQVVSKVKEAGEFVNPGTVLGHVVDISQLKVNVLVGEKDAYTLQTGQKVTVTTDIYPDVKFEGKITFISGQGDATHNYQVEILLQNNGQHKLKAGTFVYADFARESQQKLMLIPRSSLVESLKNPFVYVIENGKAVVRKISVGREFGDQIEVLSGLQEKDQVITAGQVNIKEGSLVKGIVAK</sequence>
<gene>
    <name evidence="5" type="ORF">B0I18_1011066</name>
</gene>
<dbReference type="Gene3D" id="2.40.50.100">
    <property type="match status" value="1"/>
</dbReference>
<dbReference type="Pfam" id="PF25989">
    <property type="entry name" value="YknX_C"/>
    <property type="match status" value="1"/>
</dbReference>
<dbReference type="GO" id="GO:0015562">
    <property type="term" value="F:efflux transmembrane transporter activity"/>
    <property type="evidence" value="ECO:0007669"/>
    <property type="project" value="TreeGrafter"/>
</dbReference>
<proteinExistence type="inferred from homology"/>
<dbReference type="SUPFAM" id="SSF111369">
    <property type="entry name" value="HlyD-like secretion proteins"/>
    <property type="match status" value="1"/>
</dbReference>
<feature type="domain" description="YknX-like C-terminal permuted SH3-like" evidence="4">
    <location>
        <begin position="285"/>
        <end position="349"/>
    </location>
</feature>
<organism evidence="5 6">
    <name type="scientific">Taibaiella chishuiensis</name>
    <dbReference type="NCBI Taxonomy" id="1434707"/>
    <lineage>
        <taxon>Bacteria</taxon>
        <taxon>Pseudomonadati</taxon>
        <taxon>Bacteroidota</taxon>
        <taxon>Chitinophagia</taxon>
        <taxon>Chitinophagales</taxon>
        <taxon>Chitinophagaceae</taxon>
        <taxon>Taibaiella</taxon>
    </lineage>
</organism>
<dbReference type="Gene3D" id="2.40.420.20">
    <property type="match status" value="1"/>
</dbReference>
<dbReference type="Gene3D" id="1.10.287.470">
    <property type="entry name" value="Helix hairpin bin"/>
    <property type="match status" value="1"/>
</dbReference>
<evidence type="ECO:0000259" key="2">
    <source>
        <dbReference type="Pfam" id="PF25917"/>
    </source>
</evidence>
<accession>A0A2P8DCF6</accession>
<evidence type="ECO:0000256" key="1">
    <source>
        <dbReference type="ARBA" id="ARBA00009477"/>
    </source>
</evidence>
<dbReference type="AlphaFoldDB" id="A0A2P8DCF6"/>
<protein>
    <submittedName>
        <fullName evidence="5">RND family efflux transporter MFP subunit</fullName>
    </submittedName>
</protein>
<evidence type="ECO:0000259" key="3">
    <source>
        <dbReference type="Pfam" id="PF25954"/>
    </source>
</evidence>
<dbReference type="PANTHER" id="PTHR30469">
    <property type="entry name" value="MULTIDRUG RESISTANCE PROTEIN MDTA"/>
    <property type="match status" value="1"/>
</dbReference>
<dbReference type="Gene3D" id="2.40.30.170">
    <property type="match status" value="1"/>
</dbReference>
<dbReference type="Pfam" id="PF25917">
    <property type="entry name" value="BSH_RND"/>
    <property type="match status" value="1"/>
</dbReference>
<evidence type="ECO:0000259" key="4">
    <source>
        <dbReference type="Pfam" id="PF25989"/>
    </source>
</evidence>
<dbReference type="InterPro" id="IPR058625">
    <property type="entry name" value="MdtA-like_BSH"/>
</dbReference>